<feature type="chain" id="PRO_5020910287" description="Chondroitin proteoglycan 4 domain-containing protein" evidence="1">
    <location>
        <begin position="24"/>
        <end position="433"/>
    </location>
</feature>
<feature type="signal peptide" evidence="1">
    <location>
        <begin position="1"/>
        <end position="23"/>
    </location>
</feature>
<evidence type="ECO:0000313" key="2">
    <source>
        <dbReference type="EMBL" id="TMS36330.1"/>
    </source>
</evidence>
<proteinExistence type="predicted"/>
<evidence type="ECO:0000256" key="1">
    <source>
        <dbReference type="SAM" id="SignalP"/>
    </source>
</evidence>
<comment type="caution">
    <text evidence="2">The sequence shown here is derived from an EMBL/GenBank/DDBJ whole genome shotgun (WGS) entry which is preliminary data.</text>
</comment>
<name>A0A4U8USN6_STECR</name>
<sequence length="433" mass="48484">MLTSTKLLALSVLFTHRFVTAAANESPGCPDIRFIGCLFRLRSQRVLFEKNMMNVVFGVKSEARLIHTCKAYSETMPCFRDKIVECGNQKQRELLQQVSRLLMFMCSPFSLPRQKSLIQHQQCIGNILKLPATTGCTPDPLYQQQLQTCRTHCSTKPSDFICIMKTWVTEQNLCTLKDIDKKCGSDASKFYTELQVTVFEPNFPVLCESPKIDLISEQSTTMSPHPLSVAAGNATRPQFTFSRRMTGEARAEAKNTSMVPIVSWDGMPVVTPPKTVNELIPLKEHFPAQKLAFASFLNNVFPVNVTERFIAYNYSSVLPTSRIRAKPAAGPVSLPLLHTAPLAPATFPRHGVPIIRFVPARASTPAPSIRIFSAKPRFAEPRNYLSLKHRSPALSSITDDAAARRWKPWYLGGDDREEDVGLKRTLALYQHPG</sequence>
<dbReference type="Proteomes" id="UP000298663">
    <property type="component" value="Unassembled WGS sequence"/>
</dbReference>
<dbReference type="EMBL" id="AZBU02000001">
    <property type="protein sequence ID" value="TMS36330.1"/>
    <property type="molecule type" value="Genomic_DNA"/>
</dbReference>
<accession>A0A4U8USN6</accession>
<keyword evidence="3" id="KW-1185">Reference proteome</keyword>
<dbReference type="AlphaFoldDB" id="A0A4U8USN6"/>
<gene>
    <name evidence="2" type="ORF">L596_003521</name>
</gene>
<dbReference type="OrthoDB" id="5852087at2759"/>
<evidence type="ECO:0008006" key="4">
    <source>
        <dbReference type="Google" id="ProtNLM"/>
    </source>
</evidence>
<organism evidence="2 3">
    <name type="scientific">Steinernema carpocapsae</name>
    <name type="common">Entomopathogenic nematode</name>
    <dbReference type="NCBI Taxonomy" id="34508"/>
    <lineage>
        <taxon>Eukaryota</taxon>
        <taxon>Metazoa</taxon>
        <taxon>Ecdysozoa</taxon>
        <taxon>Nematoda</taxon>
        <taxon>Chromadorea</taxon>
        <taxon>Rhabditida</taxon>
        <taxon>Tylenchina</taxon>
        <taxon>Panagrolaimomorpha</taxon>
        <taxon>Strongyloidoidea</taxon>
        <taxon>Steinernematidae</taxon>
        <taxon>Steinernema</taxon>
    </lineage>
</organism>
<protein>
    <recommendedName>
        <fullName evidence="4">Chondroitin proteoglycan 4 domain-containing protein</fullName>
    </recommendedName>
</protein>
<evidence type="ECO:0000313" key="3">
    <source>
        <dbReference type="Proteomes" id="UP000298663"/>
    </source>
</evidence>
<reference evidence="2 3" key="2">
    <citation type="journal article" date="2019" name="G3 (Bethesda)">
        <title>Hybrid Assembly of the Genome of the Entomopathogenic Nematode Steinernema carpocapsae Identifies the X-Chromosome.</title>
        <authorList>
            <person name="Serra L."/>
            <person name="Macchietto M."/>
            <person name="Macias-Munoz A."/>
            <person name="McGill C.J."/>
            <person name="Rodriguez I.M."/>
            <person name="Rodriguez B."/>
            <person name="Murad R."/>
            <person name="Mortazavi A."/>
        </authorList>
    </citation>
    <scope>NUCLEOTIDE SEQUENCE [LARGE SCALE GENOMIC DNA]</scope>
    <source>
        <strain evidence="2 3">ALL</strain>
    </source>
</reference>
<dbReference type="STRING" id="34508.A0A4U8USN6"/>
<keyword evidence="1" id="KW-0732">Signal</keyword>
<reference evidence="2 3" key="1">
    <citation type="journal article" date="2015" name="Genome Biol.">
        <title>Comparative genomics of Steinernema reveals deeply conserved gene regulatory networks.</title>
        <authorList>
            <person name="Dillman A.R."/>
            <person name="Macchietto M."/>
            <person name="Porter C.F."/>
            <person name="Rogers A."/>
            <person name="Williams B."/>
            <person name="Antoshechkin I."/>
            <person name="Lee M.M."/>
            <person name="Goodwin Z."/>
            <person name="Lu X."/>
            <person name="Lewis E.E."/>
            <person name="Goodrich-Blair H."/>
            <person name="Stock S.P."/>
            <person name="Adams B.J."/>
            <person name="Sternberg P.W."/>
            <person name="Mortazavi A."/>
        </authorList>
    </citation>
    <scope>NUCLEOTIDE SEQUENCE [LARGE SCALE GENOMIC DNA]</scope>
    <source>
        <strain evidence="2 3">ALL</strain>
    </source>
</reference>